<comment type="caution">
    <text evidence="1">The sequence shown here is derived from an EMBL/GenBank/DDBJ whole genome shotgun (WGS) entry which is preliminary data.</text>
</comment>
<accession>A0A9Q0S2R8</accession>
<name>A0A9Q0S2R8_9DIPT</name>
<keyword evidence="2" id="KW-1185">Reference proteome</keyword>
<dbReference type="Proteomes" id="UP001151699">
    <property type="component" value="Chromosome B"/>
</dbReference>
<sequence>MYDDRNQRIIMKKGDPFGFKDIISTCNGVAVVDFDLADFVTSVCFGPLIVESGFDTLRGIGVETIGGIGGMIDRRVFLVCHSQN</sequence>
<protein>
    <submittedName>
        <fullName evidence="1">Uncharacterized protein</fullName>
    </submittedName>
</protein>
<gene>
    <name evidence="1" type="ORF">Bhyg_07430</name>
</gene>
<dbReference type="AlphaFoldDB" id="A0A9Q0S2R8"/>
<evidence type="ECO:0000313" key="2">
    <source>
        <dbReference type="Proteomes" id="UP001151699"/>
    </source>
</evidence>
<reference evidence="1" key="1">
    <citation type="submission" date="2022-07" db="EMBL/GenBank/DDBJ databases">
        <authorList>
            <person name="Trinca V."/>
            <person name="Uliana J.V.C."/>
            <person name="Torres T.T."/>
            <person name="Ward R.J."/>
            <person name="Monesi N."/>
        </authorList>
    </citation>
    <scope>NUCLEOTIDE SEQUENCE</scope>
    <source>
        <strain evidence="1">HSMRA1968</strain>
        <tissue evidence="1">Whole embryos</tissue>
    </source>
</reference>
<organism evidence="1 2">
    <name type="scientific">Pseudolycoriella hygida</name>
    <dbReference type="NCBI Taxonomy" id="35572"/>
    <lineage>
        <taxon>Eukaryota</taxon>
        <taxon>Metazoa</taxon>
        <taxon>Ecdysozoa</taxon>
        <taxon>Arthropoda</taxon>
        <taxon>Hexapoda</taxon>
        <taxon>Insecta</taxon>
        <taxon>Pterygota</taxon>
        <taxon>Neoptera</taxon>
        <taxon>Endopterygota</taxon>
        <taxon>Diptera</taxon>
        <taxon>Nematocera</taxon>
        <taxon>Sciaroidea</taxon>
        <taxon>Sciaridae</taxon>
        <taxon>Pseudolycoriella</taxon>
    </lineage>
</organism>
<proteinExistence type="predicted"/>
<dbReference type="EMBL" id="WJQU01000002">
    <property type="protein sequence ID" value="KAJ6642479.1"/>
    <property type="molecule type" value="Genomic_DNA"/>
</dbReference>
<evidence type="ECO:0000313" key="1">
    <source>
        <dbReference type="EMBL" id="KAJ6642479.1"/>
    </source>
</evidence>